<proteinExistence type="inferred from homology"/>
<keyword evidence="7 9" id="KW-0472">Membrane</keyword>
<keyword evidence="8" id="KW-0479">Metal-binding</keyword>
<evidence type="ECO:0000313" key="11">
    <source>
        <dbReference type="RefSeq" id="XP_017302670.1"/>
    </source>
</evidence>
<evidence type="ECO:0000256" key="3">
    <source>
        <dbReference type="ARBA" id="ARBA00022448"/>
    </source>
</evidence>
<dbReference type="RefSeq" id="XP_017302670.1">
    <property type="nucleotide sequence ID" value="XM_017447181.1"/>
</dbReference>
<dbReference type="InterPro" id="IPR037272">
    <property type="entry name" value="SNS_sf"/>
</dbReference>
<comment type="similarity">
    <text evidence="2">Belongs to the sodium:neurotransmitter symporter (SNF) (TC 2.A.22) family.</text>
</comment>
<dbReference type="InterPro" id="IPR000175">
    <property type="entry name" value="Na/ntran_symport"/>
</dbReference>
<dbReference type="PANTHER" id="PTHR11616">
    <property type="entry name" value="SODIUM/CHLORIDE DEPENDENT TRANSPORTER"/>
    <property type="match status" value="1"/>
</dbReference>
<protein>
    <submittedName>
        <fullName evidence="11">Sodium- and chloride-dependent GABA transporter ine-like</fullName>
    </submittedName>
</protein>
<evidence type="ECO:0000256" key="4">
    <source>
        <dbReference type="ARBA" id="ARBA00022692"/>
    </source>
</evidence>
<dbReference type="GO" id="GO:0005886">
    <property type="term" value="C:plasma membrane"/>
    <property type="evidence" value="ECO:0007669"/>
    <property type="project" value="TreeGrafter"/>
</dbReference>
<dbReference type="AlphaFoldDB" id="A0A1S4EKG5"/>
<feature type="non-terminal residue" evidence="11">
    <location>
        <position position="1"/>
    </location>
</feature>
<dbReference type="PaxDb" id="121845-A0A1S4EKG5"/>
<dbReference type="PANTHER" id="PTHR11616:SF303">
    <property type="entry name" value="SODIUM- AND CHLORIDE-DEPENDENT GABA TRANSPORTER INE"/>
    <property type="match status" value="1"/>
</dbReference>
<evidence type="ECO:0000256" key="5">
    <source>
        <dbReference type="ARBA" id="ARBA00022847"/>
    </source>
</evidence>
<evidence type="ECO:0000256" key="9">
    <source>
        <dbReference type="SAM" id="Phobius"/>
    </source>
</evidence>
<feature type="binding site" evidence="8">
    <location>
        <position position="54"/>
    </location>
    <ligand>
        <name>Na(+)</name>
        <dbReference type="ChEBI" id="CHEBI:29101"/>
        <label>1</label>
    </ligand>
</feature>
<keyword evidence="10" id="KW-1185">Reference proteome</keyword>
<feature type="transmembrane region" description="Helical" evidence="9">
    <location>
        <begin position="82"/>
        <end position="104"/>
    </location>
</feature>
<dbReference type="Pfam" id="PF00209">
    <property type="entry name" value="SNF"/>
    <property type="match status" value="1"/>
</dbReference>
<evidence type="ECO:0000256" key="6">
    <source>
        <dbReference type="ARBA" id="ARBA00022989"/>
    </source>
</evidence>
<dbReference type="STRING" id="121845.A0A1S4EKG5"/>
<organism evidence="10 11">
    <name type="scientific">Diaphorina citri</name>
    <name type="common">Asian citrus psyllid</name>
    <dbReference type="NCBI Taxonomy" id="121845"/>
    <lineage>
        <taxon>Eukaryota</taxon>
        <taxon>Metazoa</taxon>
        <taxon>Ecdysozoa</taxon>
        <taxon>Arthropoda</taxon>
        <taxon>Hexapoda</taxon>
        <taxon>Insecta</taxon>
        <taxon>Pterygota</taxon>
        <taxon>Neoptera</taxon>
        <taxon>Paraneoptera</taxon>
        <taxon>Hemiptera</taxon>
        <taxon>Sternorrhyncha</taxon>
        <taxon>Psylloidea</taxon>
        <taxon>Psyllidae</taxon>
        <taxon>Diaphorininae</taxon>
        <taxon>Diaphorina</taxon>
    </lineage>
</organism>
<evidence type="ECO:0000256" key="2">
    <source>
        <dbReference type="ARBA" id="ARBA00006459"/>
    </source>
</evidence>
<keyword evidence="6 9" id="KW-1133">Transmembrane helix</keyword>
<evidence type="ECO:0000256" key="7">
    <source>
        <dbReference type="ARBA" id="ARBA00023136"/>
    </source>
</evidence>
<dbReference type="GO" id="GO:0005283">
    <property type="term" value="F:amino acid:sodium symporter activity"/>
    <property type="evidence" value="ECO:0007669"/>
    <property type="project" value="TreeGrafter"/>
</dbReference>
<dbReference type="Proteomes" id="UP000079169">
    <property type="component" value="Unplaced"/>
</dbReference>
<comment type="subcellular location">
    <subcellularLocation>
        <location evidence="1">Membrane</location>
        <topology evidence="1">Multi-pass membrane protein</topology>
    </subcellularLocation>
</comment>
<evidence type="ECO:0000256" key="8">
    <source>
        <dbReference type="PIRSR" id="PIRSR600175-1"/>
    </source>
</evidence>
<sequence>AFAKQFNTTPDDLDMHVIYDMGNRKLFVVYPQALAKLPFPNFWAVLFFFSLLCLALNSQFALVEVVVTSIQDGFPRWIKRYLVCHEIVVLVVCIVSFFFGLPYVTQVSDRVYCWVS</sequence>
<dbReference type="KEGG" id="dci:108253355"/>
<evidence type="ECO:0000313" key="10">
    <source>
        <dbReference type="Proteomes" id="UP000079169"/>
    </source>
</evidence>
<gene>
    <name evidence="11" type="primary">LOC108253355</name>
</gene>
<reference evidence="11" key="1">
    <citation type="submission" date="2025-08" db="UniProtKB">
        <authorList>
            <consortium name="RefSeq"/>
        </authorList>
    </citation>
    <scope>IDENTIFICATION</scope>
</reference>
<name>A0A1S4EKG5_DIACI</name>
<keyword evidence="8" id="KW-0915">Sodium</keyword>
<dbReference type="OMA" id="LEIHTGP"/>
<keyword evidence="3" id="KW-0813">Transport</keyword>
<accession>A0A1S4EKG5</accession>
<dbReference type="GeneID" id="108253355"/>
<feature type="binding site" evidence="8">
    <location>
        <position position="58"/>
    </location>
    <ligand>
        <name>Na(+)</name>
        <dbReference type="ChEBI" id="CHEBI:29101"/>
        <label>1</label>
    </ligand>
</feature>
<keyword evidence="4 9" id="KW-0812">Transmembrane</keyword>
<dbReference type="SUPFAM" id="SSF161070">
    <property type="entry name" value="SNF-like"/>
    <property type="match status" value="1"/>
</dbReference>
<evidence type="ECO:0000256" key="1">
    <source>
        <dbReference type="ARBA" id="ARBA00004141"/>
    </source>
</evidence>
<dbReference type="GO" id="GO:0046872">
    <property type="term" value="F:metal ion binding"/>
    <property type="evidence" value="ECO:0007669"/>
    <property type="project" value="UniProtKB-KW"/>
</dbReference>
<dbReference type="PROSITE" id="PS50267">
    <property type="entry name" value="NA_NEUROTRAN_SYMP_3"/>
    <property type="match status" value="1"/>
</dbReference>
<feature type="transmembrane region" description="Helical" evidence="9">
    <location>
        <begin position="42"/>
        <end position="70"/>
    </location>
</feature>
<dbReference type="GO" id="GO:0089718">
    <property type="term" value="P:amino acid import across plasma membrane"/>
    <property type="evidence" value="ECO:0007669"/>
    <property type="project" value="TreeGrafter"/>
</dbReference>
<keyword evidence="5" id="KW-0769">Symport</keyword>